<evidence type="ECO:0000313" key="3">
    <source>
        <dbReference type="EMBL" id="KGG84775.1"/>
    </source>
</evidence>
<sequence>MQKRDFVKSVLAVSVAHIFLAPLARAGSVGGFGGSTELTQLANNVELVNSYIQQAQAYVTQLDQYRNMIQNTLNIPNQIWGMVMNELSGVANLVKQGQALAYSAQNIGQQFVNTFKGFQFPSGFNFKTDYKKWSQTTMDSLKGALESANLQSQQFATEEGVLSQLRSMSSSATGQMQAIQVGSQIAEQQVQQLQKLRQLMMLQLQSQNTYMAAQQQKEDTIQAAKQDAYEYRNPRPSSYQNFRGGSN</sequence>
<evidence type="ECO:0000256" key="2">
    <source>
        <dbReference type="SAM" id="SignalP"/>
    </source>
</evidence>
<dbReference type="Proteomes" id="UP000029567">
    <property type="component" value="Unassembled WGS sequence"/>
</dbReference>
<protein>
    <recommendedName>
        <fullName evidence="5">P-type conjugative transfer protein TrbJ</fullName>
    </recommendedName>
</protein>
<dbReference type="SUPFAM" id="SSF101082">
    <property type="entry name" value="Typo IV secretion system protein TraC"/>
    <property type="match status" value="1"/>
</dbReference>
<feature type="chain" id="PRO_5002409010" description="P-type conjugative transfer protein TrbJ" evidence="2">
    <location>
        <begin position="27"/>
        <end position="247"/>
    </location>
</feature>
<organism evidence="3 4">
    <name type="scientific">Comamonas thiooxydans</name>
    <dbReference type="NCBI Taxonomy" id="363952"/>
    <lineage>
        <taxon>Bacteria</taxon>
        <taxon>Pseudomonadati</taxon>
        <taxon>Pseudomonadota</taxon>
        <taxon>Betaproteobacteria</taxon>
        <taxon>Burkholderiales</taxon>
        <taxon>Comamonadaceae</taxon>
        <taxon>Comamonas</taxon>
    </lineage>
</organism>
<dbReference type="NCBIfam" id="TIGR02780">
    <property type="entry name" value="TrbJ_Ti"/>
    <property type="match status" value="1"/>
</dbReference>
<evidence type="ECO:0000256" key="1">
    <source>
        <dbReference type="SAM" id="MobiDB-lite"/>
    </source>
</evidence>
<proteinExistence type="predicted"/>
<gene>
    <name evidence="3" type="ORF">P245_22970</name>
</gene>
<feature type="compositionally biased region" description="Polar residues" evidence="1">
    <location>
        <begin position="235"/>
        <end position="247"/>
    </location>
</feature>
<evidence type="ECO:0008006" key="5">
    <source>
        <dbReference type="Google" id="ProtNLM"/>
    </source>
</evidence>
<name>A0A0E3BAS6_9BURK</name>
<evidence type="ECO:0000313" key="4">
    <source>
        <dbReference type="Proteomes" id="UP000029567"/>
    </source>
</evidence>
<comment type="caution">
    <text evidence="3">The sequence shown here is derived from an EMBL/GenBank/DDBJ whole genome shotgun (WGS) entry which is preliminary data.</text>
</comment>
<keyword evidence="2" id="KW-0732">Signal</keyword>
<reference evidence="3 4" key="1">
    <citation type="submission" date="2013-09" db="EMBL/GenBank/DDBJ databases">
        <title>High correlation between genotypes and phenotypes of environmental bacteria Comamonas testosteroni strains.</title>
        <authorList>
            <person name="Liu L."/>
            <person name="Zhu W."/>
            <person name="Xia X."/>
            <person name="Xu B."/>
            <person name="Luo M."/>
            <person name="Wang G."/>
        </authorList>
    </citation>
    <scope>NUCLEOTIDE SEQUENCE [LARGE SCALE GENOMIC DNA]</scope>
    <source>
        <strain evidence="3 4">JL14</strain>
    </source>
</reference>
<accession>A0A0E3BAS6</accession>
<dbReference type="InterPro" id="IPR014147">
    <property type="entry name" value="T4SS_TrbJ"/>
</dbReference>
<dbReference type="AlphaFoldDB" id="A0A0E3BAS6"/>
<dbReference type="RefSeq" id="WP_052088440.1">
    <property type="nucleotide sequence ID" value="NZ_AWTN01000124.1"/>
</dbReference>
<feature type="region of interest" description="Disordered" evidence="1">
    <location>
        <begin position="221"/>
        <end position="247"/>
    </location>
</feature>
<dbReference type="EMBL" id="AWTN01000124">
    <property type="protein sequence ID" value="KGG84775.1"/>
    <property type="molecule type" value="Genomic_DNA"/>
</dbReference>
<feature type="signal peptide" evidence="2">
    <location>
        <begin position="1"/>
        <end position="26"/>
    </location>
</feature>